<feature type="region of interest" description="Disordered" evidence="1">
    <location>
        <begin position="338"/>
        <end position="357"/>
    </location>
</feature>
<evidence type="ECO:0000313" key="3">
    <source>
        <dbReference type="Proteomes" id="UP000694924"/>
    </source>
</evidence>
<dbReference type="RefSeq" id="XP_015173861.1">
    <property type="nucleotide sequence ID" value="XM_015318375.1"/>
</dbReference>
<feature type="region of interest" description="Disordered" evidence="1">
    <location>
        <begin position="194"/>
        <end position="217"/>
    </location>
</feature>
<accession>A0ABM1I0X4</accession>
<evidence type="ECO:0000256" key="2">
    <source>
        <dbReference type="SAM" id="SignalP"/>
    </source>
</evidence>
<evidence type="ECO:0000256" key="1">
    <source>
        <dbReference type="SAM" id="MobiDB-lite"/>
    </source>
</evidence>
<gene>
    <name evidence="4" type="primary">LOC107065063</name>
</gene>
<dbReference type="Proteomes" id="UP000694924">
    <property type="component" value="Unplaced"/>
</dbReference>
<organism evidence="3 4">
    <name type="scientific">Polistes dominula</name>
    <name type="common">European paper wasp</name>
    <name type="synonym">Vespa dominula</name>
    <dbReference type="NCBI Taxonomy" id="743375"/>
    <lineage>
        <taxon>Eukaryota</taxon>
        <taxon>Metazoa</taxon>
        <taxon>Ecdysozoa</taxon>
        <taxon>Arthropoda</taxon>
        <taxon>Hexapoda</taxon>
        <taxon>Insecta</taxon>
        <taxon>Pterygota</taxon>
        <taxon>Neoptera</taxon>
        <taxon>Endopterygota</taxon>
        <taxon>Hymenoptera</taxon>
        <taxon>Apocrita</taxon>
        <taxon>Aculeata</taxon>
        <taxon>Vespoidea</taxon>
        <taxon>Vespidae</taxon>
        <taxon>Polistinae</taxon>
        <taxon>Polistini</taxon>
        <taxon>Polistes</taxon>
    </lineage>
</organism>
<evidence type="ECO:0000313" key="4">
    <source>
        <dbReference type="RefSeq" id="XP_015173861.1"/>
    </source>
</evidence>
<proteinExistence type="predicted"/>
<dbReference type="GeneID" id="107065063"/>
<reference evidence="4" key="1">
    <citation type="submission" date="2025-08" db="UniProtKB">
        <authorList>
            <consortium name="RefSeq"/>
        </authorList>
    </citation>
    <scope>IDENTIFICATION</scope>
    <source>
        <tissue evidence="4">Whole body</tissue>
    </source>
</reference>
<keyword evidence="3" id="KW-1185">Reference proteome</keyword>
<keyword evidence="2" id="KW-0732">Signal</keyword>
<feature type="signal peptide" evidence="2">
    <location>
        <begin position="1"/>
        <end position="22"/>
    </location>
</feature>
<sequence length="858" mass="97352">MKLANIHVLSCLLLGSVILSDCAKKNLEESQHKLDERKGNDSLFVPKIVHGREEKVEDRLNDDPDDPPEEEFPILPPLILLDFNNDTIDANKTGEEKSKRTVDNGLGYGFEKNSLFSGKTNYYFPAGKTGTTVSIEESISPFLPRTIIEKYVPNNSNQNENNAFLNLRTSQINYVPSTKLQKASNYYDTYDTNYRTKNGRLQPSSTPSSISSTTQRPQNHFDLKSSSYLLSNLNIPSYQGTTNINTDINGQSGNIFRPTVQTYVERGQNVFQPSIPAKATSQIDDSQIFKVDYTDHRSIGQANPNHFGLKQNHFRILPYLSQSQDRNQAVNYNNVHTQTYNDPRQSQTVSTTPNSLETNSQNYRYILNPNQQYYDGQGQHFRVASHEPLVSNIPDFSKDRNHYHSYVEQRQNDRAIFTTPSPQTNYEYVQNPTTQANLPRYTIENGVRYQNKIFWKYPDGRISHEPPATYVETYTEDSTASPQISKIHETYVETDPSTEYSVRAQGPIQFPIAPEISSQQSQFVSSESLSSNLSHQQAYRIGYQNLVSQRPNVLLAQKAKMEYITSTAPSFVSTTSFSTTRRPIFSTKKKQDRNNLSSSYTTTARPVSRYMVNGPNAEYVDSTESTLKLKPGELTAHVLARYKPRLQNYLKKIFTANQDTGNKGKQQSNKNLNDYNNLQYSDLLSYNPSISQYIKDPSSILNVRPTFVQAGNSLVPVIILRVDGVPPVQPKTTSNINLKALLQEYLIQYANSIKELAQPTNYELGIEQFSQTQRTIQAGNRLLQLARQTQNENIESSSPTTFISDSYSGPNNYEENVFLTGEETRPIGKFGDRTNVRPKTKSVQIIDDQKFTTYNVKS</sequence>
<feature type="compositionally biased region" description="Low complexity" evidence="1">
    <location>
        <begin position="202"/>
        <end position="217"/>
    </location>
</feature>
<name>A0ABM1I0X4_POLDO</name>
<protein>
    <submittedName>
        <fullName evidence="4">Uncharacterized protein LOC107065063 isoform X1</fullName>
    </submittedName>
</protein>
<feature type="chain" id="PRO_5045710037" evidence="2">
    <location>
        <begin position="23"/>
        <end position="858"/>
    </location>
</feature>